<evidence type="ECO:0000256" key="9">
    <source>
        <dbReference type="ARBA" id="ARBA00023002"/>
    </source>
</evidence>
<proteinExistence type="inferred from homology"/>
<dbReference type="GO" id="GO:0030976">
    <property type="term" value="F:thiamine pyrophosphate binding"/>
    <property type="evidence" value="ECO:0007669"/>
    <property type="project" value="InterPro"/>
</dbReference>
<dbReference type="Gene3D" id="1.10.287.1150">
    <property type="entry name" value="TPP helical domain"/>
    <property type="match status" value="1"/>
</dbReference>
<dbReference type="NCBIfam" id="NF006914">
    <property type="entry name" value="PRK09404.1"/>
    <property type="match status" value="1"/>
</dbReference>
<dbReference type="Gene3D" id="3.40.50.12470">
    <property type="match status" value="1"/>
</dbReference>
<dbReference type="SUPFAM" id="SSF52518">
    <property type="entry name" value="Thiamin diphosphate-binding fold (THDP-binding)"/>
    <property type="match status" value="2"/>
</dbReference>
<dbReference type="UniPathway" id="UPA00223">
    <property type="reaction ID" value="UER00997"/>
</dbReference>
<dbReference type="SUPFAM" id="SSF52777">
    <property type="entry name" value="CoA-dependent acyltransferases"/>
    <property type="match status" value="1"/>
</dbReference>
<feature type="domain" description="Transketolase-like pyrimidine-binding" evidence="14">
    <location>
        <begin position="875"/>
        <end position="1068"/>
    </location>
</feature>
<evidence type="ECO:0000256" key="2">
    <source>
        <dbReference type="ARBA" id="ARBA00001964"/>
    </source>
</evidence>
<dbReference type="PANTHER" id="PTHR23152:SF4">
    <property type="entry name" value="2-OXOADIPATE DEHYDROGENASE COMPLEX COMPONENT E1"/>
    <property type="match status" value="1"/>
</dbReference>
<evidence type="ECO:0000256" key="11">
    <source>
        <dbReference type="ARBA" id="ARBA00023268"/>
    </source>
</evidence>
<dbReference type="NCBIfam" id="TIGR00239">
    <property type="entry name" value="2oxo_dh_E1"/>
    <property type="match status" value="1"/>
</dbReference>
<keyword evidence="8" id="KW-0460">Magnesium</keyword>
<comment type="caution">
    <text evidence="15">The sequence shown here is derived from an EMBL/GenBank/DDBJ whole genome shotgun (WGS) entry which is preliminary data.</text>
</comment>
<dbReference type="Pfam" id="PF16078">
    <property type="entry name" value="2-oxogl_dehyd_N"/>
    <property type="match status" value="1"/>
</dbReference>
<protein>
    <recommendedName>
        <fullName evidence="6">oxoglutarate dehydrogenase (succinyl-transferring)</fullName>
        <ecNumber evidence="6">1.2.4.2</ecNumber>
    </recommendedName>
</protein>
<dbReference type="GO" id="GO:0004149">
    <property type="term" value="F:dihydrolipoyllysine-residue succinyltransferase activity"/>
    <property type="evidence" value="ECO:0007669"/>
    <property type="project" value="UniProtKB-EC"/>
</dbReference>
<dbReference type="EMBL" id="DSGB01000006">
    <property type="protein sequence ID" value="HER96568.1"/>
    <property type="molecule type" value="Genomic_DNA"/>
</dbReference>
<evidence type="ECO:0000256" key="8">
    <source>
        <dbReference type="ARBA" id="ARBA00022842"/>
    </source>
</evidence>
<dbReference type="Gene3D" id="3.40.50.11610">
    <property type="entry name" value="Multifunctional 2-oxoglutarate metabolism enzyme, C-terminal domain"/>
    <property type="match status" value="1"/>
</dbReference>
<dbReference type="EC" id="1.2.4.2" evidence="6"/>
<comment type="pathway">
    <text evidence="4">Carbohydrate metabolism; tricarboxylic acid cycle; succinyl-CoA from 2-oxoglutarate (dehydrogenase route): step 1/1.</text>
</comment>
<dbReference type="GO" id="GO:0006099">
    <property type="term" value="P:tricarboxylic acid cycle"/>
    <property type="evidence" value="ECO:0007669"/>
    <property type="project" value="UniProtKB-UniPathway"/>
</dbReference>
<comment type="catalytic activity">
    <reaction evidence="12">
        <text>N(6)-[(R)-dihydrolipoyl]-L-lysyl-[protein] + succinyl-CoA = N(6)-[(R)-S(8)-succinyldihydrolipoyl]-L-lysyl-[protein] + CoA</text>
        <dbReference type="Rhea" id="RHEA:15213"/>
        <dbReference type="Rhea" id="RHEA-COMP:10475"/>
        <dbReference type="Rhea" id="RHEA-COMP:20092"/>
        <dbReference type="ChEBI" id="CHEBI:57287"/>
        <dbReference type="ChEBI" id="CHEBI:57292"/>
        <dbReference type="ChEBI" id="CHEBI:83100"/>
        <dbReference type="ChEBI" id="CHEBI:83120"/>
        <dbReference type="EC" id="2.3.1.61"/>
    </reaction>
</comment>
<dbReference type="AlphaFoldDB" id="A0A7V2B1I5"/>
<keyword evidence="15" id="KW-0808">Transferase</keyword>
<dbReference type="GO" id="GO:0004591">
    <property type="term" value="F:oxoglutarate dehydrogenase (succinyl-transferring) activity"/>
    <property type="evidence" value="ECO:0007669"/>
    <property type="project" value="UniProtKB-EC"/>
</dbReference>
<dbReference type="Gene3D" id="3.40.50.970">
    <property type="match status" value="1"/>
</dbReference>
<dbReference type="NCBIfam" id="NF008907">
    <property type="entry name" value="PRK12270.1"/>
    <property type="match status" value="1"/>
</dbReference>
<evidence type="ECO:0000256" key="10">
    <source>
        <dbReference type="ARBA" id="ARBA00023052"/>
    </source>
</evidence>
<dbReference type="Pfam" id="PF00198">
    <property type="entry name" value="2-oxoacid_dh"/>
    <property type="match status" value="1"/>
</dbReference>
<dbReference type="InterPro" id="IPR042179">
    <property type="entry name" value="KGD_C_sf"/>
</dbReference>
<organism evidence="15">
    <name type="scientific">Rhodothermus marinus</name>
    <name type="common">Rhodothermus obamensis</name>
    <dbReference type="NCBI Taxonomy" id="29549"/>
    <lineage>
        <taxon>Bacteria</taxon>
        <taxon>Pseudomonadati</taxon>
        <taxon>Rhodothermota</taxon>
        <taxon>Rhodothermia</taxon>
        <taxon>Rhodothermales</taxon>
        <taxon>Rhodothermaceae</taxon>
        <taxon>Rhodothermus</taxon>
    </lineage>
</organism>
<comment type="cofactor">
    <cofactor evidence="1">
        <name>Mg(2+)</name>
        <dbReference type="ChEBI" id="CHEBI:18420"/>
    </cofactor>
</comment>
<dbReference type="InterPro" id="IPR023213">
    <property type="entry name" value="CAT-like_dom_sf"/>
</dbReference>
<dbReference type="FunFam" id="3.40.50.970:FF:000036">
    <property type="entry name" value="2-oxoglutarate dehydrogenase E1 component"/>
    <property type="match status" value="1"/>
</dbReference>
<keyword evidence="15" id="KW-0456">Lyase</keyword>
<dbReference type="InterPro" id="IPR001017">
    <property type="entry name" value="DH_E1"/>
</dbReference>
<evidence type="ECO:0000256" key="13">
    <source>
        <dbReference type="SAM" id="MobiDB-lite"/>
    </source>
</evidence>
<reference evidence="15" key="1">
    <citation type="journal article" date="2020" name="mSystems">
        <title>Genome- and Community-Level Interaction Insights into Carbon Utilization and Element Cycling Functions of Hydrothermarchaeota in Hydrothermal Sediment.</title>
        <authorList>
            <person name="Zhou Z."/>
            <person name="Liu Y."/>
            <person name="Xu W."/>
            <person name="Pan J."/>
            <person name="Luo Z.H."/>
            <person name="Li M."/>
        </authorList>
    </citation>
    <scope>NUCLEOTIDE SEQUENCE [LARGE SCALE GENOMIC DNA]</scope>
    <source>
        <strain evidence="15">SpSt-143</strain>
    </source>
</reference>
<keyword evidence="10" id="KW-0786">Thiamine pyrophosphate</keyword>
<evidence type="ECO:0000313" key="15">
    <source>
        <dbReference type="EMBL" id="HER96568.1"/>
    </source>
</evidence>
<dbReference type="Pfam" id="PF16870">
    <property type="entry name" value="OxoGdeHyase_C"/>
    <property type="match status" value="1"/>
</dbReference>
<sequence length="1222" mass="136920">MSTLGFNTGYVEELYRQYLENPESVSESWREFFADYKPGESFVAAPEMRPGAEPARLASGERPGGDGAAPEPVAAALPPEEVEAHPLRGPAARIVENMEASLGIPTATSVRTVSVRLLAENRALINDYQRHVGGEKVSFTHLIAWAVVQALKAFPVMNATFRRDDGTPMHVQPKTINLGIAIDLERRGKRTLLVPNIKHAERMNFAQFLGAYNDIVARARDGRLDVTDFQGTTATITNPGMIGTVMSVPRLMPGQGVIVGVGAIGYPAEYTALPADMISRLGLSQVMTITSTYDHRVIQGAESGAFLAYIDELLQGQHAFYERVFADLGIPYQPYRLAQDTTPLLGGLENGQELTMIQKQAAVLQLIRAYRVRGHLQADVNPLGYEWKYHPELDPATYGLTIWDLDRTFVTGGLGGKDIAPLREILDILRQTYTRKVGIEFMHISDPTERRWLQERIEPVRAADPISPEMRRRILQKLNAAEAFERFLHTKYIGHKRFSLEGAESLIPILDAMLSDAADQEVEEVVIGMAHRGRLNVLANILGKPYEVIFSEFEGSIDPNTIQGSGDVKYHLGAKGVHRAPSGAVVKITLASNPSHLEAVDPVVEGMVRAKQDQLRRRRADAPGGDYYDAVIPILIHGDAAFAGQGVVAETLNLSQLRGYKTGGTIHIVINNQIGFTTTPADARSSTYATDIARMIQAPIFHVNGDDPEACVRVARLALDYRQVFNKDVVIDLICYRVHGHNEADEPTYTQPLLYKKIAQKRSVRKLYTEMLLRRGDMKPEEAEQMLDDYQARLQEAFERTQHLKEKDPGAVLQRLHEQAEEEPPLPEIETAARQEDLEAVVQALVQLPENFHIHPKLERQFKRRDVLFYKEKKIDWAFAEALAFGTLLLEGTPVRLSGQDSRRGTFSQRHAVLYDQETGEEYIPLNHIREGQAELLIYDSLLSEYAVCGFEYGYSVASPETLVLWEAQFGDFANGAQIIFDQFVAAAEEKWGQHSGLVCLLPHGYEGQGPEHSSARLERFLQLCAEQNIIVGNLTTPANYFHVLRRQARMPVKKPLILMTPKSLLRHPLAVSTPEELWNGRFHEIYPAETDPAATRRLILCTGKVYYDLLEALMADEMRRHQIGLLRIEQLYPFPKAALQAELARYRDVKEVVWVQEEPANMGAWTYMQPRLNALLETLHGDCSRRVRYIGRPESASPATGSAKVHQLEQERIVRMALSLE</sequence>
<comment type="function">
    <text evidence="3">E1 component of the 2-oxoglutarate dehydrogenase (OGDH) complex which catalyzes the decarboxylation of 2-oxoglutarate, the first step in the conversion of 2-oxoglutarate to succinyl-CoA and CO(2).</text>
</comment>
<accession>A0A7V2B1I5</accession>
<gene>
    <name evidence="15" type="ORF">ENO59_08645</name>
</gene>
<dbReference type="Pfam" id="PF00676">
    <property type="entry name" value="E1_dh"/>
    <property type="match status" value="1"/>
</dbReference>
<dbReference type="SMART" id="SM00861">
    <property type="entry name" value="Transket_pyr"/>
    <property type="match status" value="1"/>
</dbReference>
<name>A0A7V2B1I5_RHOMR</name>
<keyword evidence="11" id="KW-0511">Multifunctional enzyme</keyword>
<dbReference type="InterPro" id="IPR032106">
    <property type="entry name" value="2-oxogl_dehyd_N"/>
</dbReference>
<dbReference type="InterPro" id="IPR011603">
    <property type="entry name" value="2oxoglutarate_DH_E1"/>
</dbReference>
<evidence type="ECO:0000256" key="5">
    <source>
        <dbReference type="ARBA" id="ARBA00006936"/>
    </source>
</evidence>
<dbReference type="Pfam" id="PF02779">
    <property type="entry name" value="Transket_pyr"/>
    <property type="match status" value="1"/>
</dbReference>
<comment type="cofactor">
    <cofactor evidence="2">
        <name>thiamine diphosphate</name>
        <dbReference type="ChEBI" id="CHEBI:58937"/>
    </cofactor>
</comment>
<evidence type="ECO:0000256" key="3">
    <source>
        <dbReference type="ARBA" id="ARBA00003906"/>
    </source>
</evidence>
<evidence type="ECO:0000256" key="12">
    <source>
        <dbReference type="ARBA" id="ARBA00052761"/>
    </source>
</evidence>
<dbReference type="PIRSF" id="PIRSF000157">
    <property type="entry name" value="Oxoglu_dh_E1"/>
    <property type="match status" value="1"/>
</dbReference>
<dbReference type="GO" id="GO:0005829">
    <property type="term" value="C:cytosol"/>
    <property type="evidence" value="ECO:0007669"/>
    <property type="project" value="TreeGrafter"/>
</dbReference>
<dbReference type="GO" id="GO:0046872">
    <property type="term" value="F:metal ion binding"/>
    <property type="evidence" value="ECO:0007669"/>
    <property type="project" value="UniProtKB-KW"/>
</dbReference>
<evidence type="ECO:0000256" key="1">
    <source>
        <dbReference type="ARBA" id="ARBA00001946"/>
    </source>
</evidence>
<dbReference type="GO" id="GO:0016829">
    <property type="term" value="F:lyase activity"/>
    <property type="evidence" value="ECO:0007669"/>
    <property type="project" value="UniProtKB-KW"/>
</dbReference>
<dbReference type="InterPro" id="IPR029061">
    <property type="entry name" value="THDP-binding"/>
</dbReference>
<dbReference type="CDD" id="cd02016">
    <property type="entry name" value="TPP_E1_OGDC_like"/>
    <property type="match status" value="1"/>
</dbReference>
<evidence type="ECO:0000256" key="6">
    <source>
        <dbReference type="ARBA" id="ARBA00012280"/>
    </source>
</evidence>
<evidence type="ECO:0000259" key="14">
    <source>
        <dbReference type="SMART" id="SM00861"/>
    </source>
</evidence>
<feature type="region of interest" description="Disordered" evidence="13">
    <location>
        <begin position="44"/>
        <end position="73"/>
    </location>
</feature>
<keyword evidence="9" id="KW-0560">Oxidoreductase</keyword>
<dbReference type="InterPro" id="IPR005475">
    <property type="entry name" value="Transketolase-like_Pyr-bd"/>
</dbReference>
<dbReference type="PANTHER" id="PTHR23152">
    <property type="entry name" value="2-OXOGLUTARATE DEHYDROGENASE"/>
    <property type="match status" value="1"/>
</dbReference>
<dbReference type="GO" id="GO:0045252">
    <property type="term" value="C:oxoglutarate dehydrogenase complex"/>
    <property type="evidence" value="ECO:0007669"/>
    <property type="project" value="TreeGrafter"/>
</dbReference>
<dbReference type="Gene3D" id="3.30.559.10">
    <property type="entry name" value="Chloramphenicol acetyltransferase-like domain"/>
    <property type="match status" value="1"/>
</dbReference>
<evidence type="ECO:0000256" key="4">
    <source>
        <dbReference type="ARBA" id="ARBA00004813"/>
    </source>
</evidence>
<comment type="similarity">
    <text evidence="5">Belongs to the alpha-ketoglutarate dehydrogenase family.</text>
</comment>
<evidence type="ECO:0000256" key="7">
    <source>
        <dbReference type="ARBA" id="ARBA00022723"/>
    </source>
</evidence>
<keyword evidence="7" id="KW-0479">Metal-binding</keyword>
<dbReference type="InterPro" id="IPR031717">
    <property type="entry name" value="ODO-1/KGD_C"/>
</dbReference>
<dbReference type="InterPro" id="IPR001078">
    <property type="entry name" value="2-oxoacid_DH_actylTfrase"/>
</dbReference>